<dbReference type="Pfam" id="PF20232">
    <property type="entry name" value="T6SS_FHA_C"/>
    <property type="match status" value="1"/>
</dbReference>
<feature type="domain" description="FHA" evidence="2">
    <location>
        <begin position="48"/>
        <end position="98"/>
    </location>
</feature>
<dbReference type="InterPro" id="IPR046883">
    <property type="entry name" value="T6SS_FHA_C"/>
</dbReference>
<dbReference type="Pfam" id="PF00498">
    <property type="entry name" value="FHA"/>
    <property type="match status" value="1"/>
</dbReference>
<dbReference type="PROSITE" id="PS50006">
    <property type="entry name" value="FHA_DOMAIN"/>
    <property type="match status" value="1"/>
</dbReference>
<dbReference type="InterPro" id="IPR008984">
    <property type="entry name" value="SMAD_FHA_dom_sf"/>
</dbReference>
<evidence type="ECO:0000256" key="1">
    <source>
        <dbReference type="SAM" id="MobiDB-lite"/>
    </source>
</evidence>
<evidence type="ECO:0000259" key="2">
    <source>
        <dbReference type="PROSITE" id="PS50006"/>
    </source>
</evidence>
<dbReference type="EMBL" id="VLLB01000001">
    <property type="protein sequence ID" value="TWI69864.1"/>
    <property type="molecule type" value="Genomic_DNA"/>
</dbReference>
<comment type="caution">
    <text evidence="3">The sequence shown here is derived from an EMBL/GenBank/DDBJ whole genome shotgun (WGS) entry which is preliminary data.</text>
</comment>
<feature type="region of interest" description="Disordered" evidence="1">
    <location>
        <begin position="144"/>
        <end position="174"/>
    </location>
</feature>
<keyword evidence="4" id="KW-1185">Reference proteome</keyword>
<dbReference type="InterPro" id="IPR017735">
    <property type="entry name" value="T6SS_FHA"/>
</dbReference>
<accession>A0A562RMN7</accession>
<protein>
    <submittedName>
        <fullName evidence="3">FHA domain protein</fullName>
    </submittedName>
</protein>
<dbReference type="SMART" id="SM00240">
    <property type="entry name" value="FHA"/>
    <property type="match status" value="1"/>
</dbReference>
<dbReference type="AlphaFoldDB" id="A0A562RMN7"/>
<dbReference type="SUPFAM" id="SSF49879">
    <property type="entry name" value="SMAD/FHA domain"/>
    <property type="match status" value="1"/>
</dbReference>
<evidence type="ECO:0000313" key="4">
    <source>
        <dbReference type="Proteomes" id="UP000318431"/>
    </source>
</evidence>
<dbReference type="NCBIfam" id="TIGR03354">
    <property type="entry name" value="VI_FHA"/>
    <property type="match status" value="1"/>
</dbReference>
<dbReference type="Proteomes" id="UP000318431">
    <property type="component" value="Unassembled WGS sequence"/>
</dbReference>
<reference evidence="3 4" key="1">
    <citation type="journal article" date="2015" name="Stand. Genomic Sci.">
        <title>Genomic Encyclopedia of Bacterial and Archaeal Type Strains, Phase III: the genomes of soil and plant-associated and newly described type strains.</title>
        <authorList>
            <person name="Whitman W.B."/>
            <person name="Woyke T."/>
            <person name="Klenk H.P."/>
            <person name="Zhou Y."/>
            <person name="Lilburn T.G."/>
            <person name="Beck B.J."/>
            <person name="De Vos P."/>
            <person name="Vandamme P."/>
            <person name="Eisen J.A."/>
            <person name="Garrity G."/>
            <person name="Hugenholtz P."/>
            <person name="Kyrpides N.C."/>
        </authorList>
    </citation>
    <scope>NUCLEOTIDE SEQUENCE [LARGE SCALE GENOMIC DNA]</scope>
    <source>
        <strain evidence="3 4">CGMCC 1.10822</strain>
    </source>
</reference>
<name>A0A562RMN7_9BURK</name>
<feature type="compositionally biased region" description="Pro residues" evidence="1">
    <location>
        <begin position="145"/>
        <end position="156"/>
    </location>
</feature>
<dbReference type="InterPro" id="IPR000253">
    <property type="entry name" value="FHA_dom"/>
</dbReference>
<feature type="compositionally biased region" description="Low complexity" evidence="1">
    <location>
        <begin position="157"/>
        <end position="174"/>
    </location>
</feature>
<dbReference type="CDD" id="cd00060">
    <property type="entry name" value="FHA"/>
    <property type="match status" value="1"/>
</dbReference>
<dbReference type="Gene3D" id="2.60.200.20">
    <property type="match status" value="1"/>
</dbReference>
<proteinExistence type="predicted"/>
<sequence>MSARFIRLRGIAEATEPHTSMLLTFRILSYCNLPVPPAPPVRMTAAGGSIGRSPDSDLVLDDPGKYISRLHARVLAQGDTFMLEDLGSNASVVNDRPLGKGNTVALAHGDRLAIGDYRMQILIEAAPAAAPLAAAPVNDTALPLFEPPPPAAPVQLPPFQSASTGSAAPAALPAAPGDPFAGGSLLDVSSGQVPFASDDPLGLNLFGSAPASPARAAESDHVSPELAALSRATPLPPSSAPLSPASAAGFSIPAGYDPLADFFAPPAAAFPPIAPAASVAEDITAFIAQLPPAAPAAPVASAALASPASLTSPVAAASDAAVLQALLRGLGVPHLPLQRPATEVAEMVGQLLREATAGTMDVLMARAVTKKESRIDMTMLSVRANNPLKFFPNAEGALTQMLTGAMAGYMAPVDAMAGAFDDLRAHELAVIAGMRAALGAVLHRFDPAQIEARLAEPTVMDRMLASARKARMWDRLVALYGEIAREADDDLQRLFGEAFSAAYEEQVARLRQLKQGTAL</sequence>
<organism evidence="3 4">
    <name type="scientific">Pseudoduganella lurida</name>
    <dbReference type="NCBI Taxonomy" id="1036180"/>
    <lineage>
        <taxon>Bacteria</taxon>
        <taxon>Pseudomonadati</taxon>
        <taxon>Pseudomonadota</taxon>
        <taxon>Betaproteobacteria</taxon>
        <taxon>Burkholderiales</taxon>
        <taxon>Oxalobacteraceae</taxon>
        <taxon>Telluria group</taxon>
        <taxon>Pseudoduganella</taxon>
    </lineage>
</organism>
<gene>
    <name evidence="3" type="ORF">IP91_00937</name>
</gene>
<evidence type="ECO:0000313" key="3">
    <source>
        <dbReference type="EMBL" id="TWI69864.1"/>
    </source>
</evidence>